<reference evidence="2 3" key="1">
    <citation type="submission" date="2015-09" db="EMBL/GenBank/DDBJ databases">
        <title>Sorangium comparison.</title>
        <authorList>
            <person name="Zaburannyi N."/>
            <person name="Bunk B."/>
            <person name="Overmann J."/>
            <person name="Mueller R."/>
        </authorList>
    </citation>
    <scope>NUCLEOTIDE SEQUENCE [LARGE SCALE GENOMIC DNA]</scope>
    <source>
        <strain evidence="2 3">So ceGT47</strain>
    </source>
</reference>
<dbReference type="EMBL" id="CP012670">
    <property type="protein sequence ID" value="AUX22828.1"/>
    <property type="molecule type" value="Genomic_DNA"/>
</dbReference>
<evidence type="ECO:0000256" key="1">
    <source>
        <dbReference type="SAM" id="MobiDB-lite"/>
    </source>
</evidence>
<organism evidence="2 3">
    <name type="scientific">Sorangium cellulosum</name>
    <name type="common">Polyangium cellulosum</name>
    <dbReference type="NCBI Taxonomy" id="56"/>
    <lineage>
        <taxon>Bacteria</taxon>
        <taxon>Pseudomonadati</taxon>
        <taxon>Myxococcota</taxon>
        <taxon>Polyangia</taxon>
        <taxon>Polyangiales</taxon>
        <taxon>Polyangiaceae</taxon>
        <taxon>Sorangium</taxon>
    </lineage>
</organism>
<gene>
    <name evidence="2" type="ORF">SOCEGT47_033410</name>
</gene>
<proteinExistence type="predicted"/>
<name>A0A4P2Q1K5_SORCE</name>
<dbReference type="AlphaFoldDB" id="A0A4P2Q1K5"/>
<feature type="compositionally biased region" description="Basic and acidic residues" evidence="1">
    <location>
        <begin position="212"/>
        <end position="225"/>
    </location>
</feature>
<protein>
    <submittedName>
        <fullName evidence="2">Uncharacterized protein</fullName>
    </submittedName>
</protein>
<dbReference type="Proteomes" id="UP000295781">
    <property type="component" value="Chromosome"/>
</dbReference>
<feature type="region of interest" description="Disordered" evidence="1">
    <location>
        <begin position="196"/>
        <end position="236"/>
    </location>
</feature>
<sequence>MPKEFVINELSIEDFGEWKGDVLTLIEALEGLWTAIHPLRQAGTLWMWGAVRQEYPAKTQENIYLGRMIKAALGTGATHRDRARRAIRLFDLAVTFDDDVGEEVLLTPNEGRVARGLGHARRLDALAVSLATARAWNRHSIPVTVRTLAPSGSLQAQDAQVPHAAHPAHIHEHRAWLGLADIQRLRLQLAIATPRHEAASHYSHGKHVRGQTNEERRDNARRAPRGESQYFATLPNGAPVTDATIQQWETKALDRVRTGESCTVVPRGEGFWVYCDLGEPVGYIGAPEGDDEPTSWVRVECSSGTVHSHPRCPPLDPAHP</sequence>
<evidence type="ECO:0000313" key="2">
    <source>
        <dbReference type="EMBL" id="AUX22828.1"/>
    </source>
</evidence>
<evidence type="ECO:0000313" key="3">
    <source>
        <dbReference type="Proteomes" id="UP000295781"/>
    </source>
</evidence>
<accession>A0A4P2Q1K5</accession>
<dbReference type="RefSeq" id="WP_129347924.1">
    <property type="nucleotide sequence ID" value="NZ_CP012670.1"/>
</dbReference>